<organism evidence="2 3">
    <name type="scientific">Ciona intestinalis</name>
    <name type="common">Transparent sea squirt</name>
    <name type="synonym">Ascidia intestinalis</name>
    <dbReference type="NCBI Taxonomy" id="7719"/>
    <lineage>
        <taxon>Eukaryota</taxon>
        <taxon>Metazoa</taxon>
        <taxon>Chordata</taxon>
        <taxon>Tunicata</taxon>
        <taxon>Ascidiacea</taxon>
        <taxon>Phlebobranchia</taxon>
        <taxon>Cionidae</taxon>
        <taxon>Ciona</taxon>
    </lineage>
</organism>
<reference evidence="2" key="2">
    <citation type="journal article" date="2008" name="Genome Biol.">
        <title>Improved genome assembly and evidence-based global gene model set for the chordate Ciona intestinalis: new insight into intron and operon populations.</title>
        <authorList>
            <person name="Satou Y."/>
            <person name="Mineta K."/>
            <person name="Ogasawara M."/>
            <person name="Sasakura Y."/>
            <person name="Shoguchi E."/>
            <person name="Ueno K."/>
            <person name="Yamada L."/>
            <person name="Matsumoto J."/>
            <person name="Wasserscheid J."/>
            <person name="Dewar K."/>
            <person name="Wiley G.B."/>
            <person name="Macmil S.L."/>
            <person name="Roe B.A."/>
            <person name="Zeller R.W."/>
            <person name="Hastings K.E."/>
            <person name="Lemaire P."/>
            <person name="Lindquist E."/>
            <person name="Endo T."/>
            <person name="Hotta K."/>
            <person name="Inaba K."/>
        </authorList>
    </citation>
    <scope>NUCLEOTIDE SEQUENCE [LARGE SCALE GENOMIC DNA]</scope>
    <source>
        <strain evidence="2">wild type</strain>
    </source>
</reference>
<accession>H2XK33</accession>
<proteinExistence type="predicted"/>
<feature type="compositionally biased region" description="Basic and acidic residues" evidence="1">
    <location>
        <begin position="66"/>
        <end position="77"/>
    </location>
</feature>
<reference evidence="3" key="1">
    <citation type="journal article" date="2002" name="Science">
        <title>The draft genome of Ciona intestinalis: insights into chordate and vertebrate origins.</title>
        <authorList>
            <person name="Dehal P."/>
            <person name="Satou Y."/>
            <person name="Campbell R.K."/>
            <person name="Chapman J."/>
            <person name="Degnan B."/>
            <person name="De Tomaso A."/>
            <person name="Davidson B."/>
            <person name="Di Gregorio A."/>
            <person name="Gelpke M."/>
            <person name="Goodstein D.M."/>
            <person name="Harafuji N."/>
            <person name="Hastings K.E."/>
            <person name="Ho I."/>
            <person name="Hotta K."/>
            <person name="Huang W."/>
            <person name="Kawashima T."/>
            <person name="Lemaire P."/>
            <person name="Martinez D."/>
            <person name="Meinertzhagen I.A."/>
            <person name="Necula S."/>
            <person name="Nonaka M."/>
            <person name="Putnam N."/>
            <person name="Rash S."/>
            <person name="Saiga H."/>
            <person name="Satake M."/>
            <person name="Terry A."/>
            <person name="Yamada L."/>
            <person name="Wang H.G."/>
            <person name="Awazu S."/>
            <person name="Azumi K."/>
            <person name="Boore J."/>
            <person name="Branno M."/>
            <person name="Chin-Bow S."/>
            <person name="DeSantis R."/>
            <person name="Doyle S."/>
            <person name="Francino P."/>
            <person name="Keys D.N."/>
            <person name="Haga S."/>
            <person name="Hayashi H."/>
            <person name="Hino K."/>
            <person name="Imai K.S."/>
            <person name="Inaba K."/>
            <person name="Kano S."/>
            <person name="Kobayashi K."/>
            <person name="Kobayashi M."/>
            <person name="Lee B.I."/>
            <person name="Makabe K.W."/>
            <person name="Manohar C."/>
            <person name="Matassi G."/>
            <person name="Medina M."/>
            <person name="Mochizuki Y."/>
            <person name="Mount S."/>
            <person name="Morishita T."/>
            <person name="Miura S."/>
            <person name="Nakayama A."/>
            <person name="Nishizaka S."/>
            <person name="Nomoto H."/>
            <person name="Ohta F."/>
            <person name="Oishi K."/>
            <person name="Rigoutsos I."/>
            <person name="Sano M."/>
            <person name="Sasaki A."/>
            <person name="Sasakura Y."/>
            <person name="Shoguchi E."/>
            <person name="Shin-i T."/>
            <person name="Spagnuolo A."/>
            <person name="Stainier D."/>
            <person name="Suzuki M.M."/>
            <person name="Tassy O."/>
            <person name="Takatori N."/>
            <person name="Tokuoka M."/>
            <person name="Yagi K."/>
            <person name="Yoshizaki F."/>
            <person name="Wada S."/>
            <person name="Zhang C."/>
            <person name="Hyatt P.D."/>
            <person name="Larimer F."/>
            <person name="Detter C."/>
            <person name="Doggett N."/>
            <person name="Glavina T."/>
            <person name="Hawkins T."/>
            <person name="Richardson P."/>
            <person name="Lucas S."/>
            <person name="Kohara Y."/>
            <person name="Levine M."/>
            <person name="Satoh N."/>
            <person name="Rokhsar D.S."/>
        </authorList>
    </citation>
    <scope>NUCLEOTIDE SEQUENCE [LARGE SCALE GENOMIC DNA]</scope>
</reference>
<dbReference type="HOGENOM" id="CLU_1735524_0_0_1"/>
<dbReference type="AlphaFoldDB" id="H2XK33"/>
<keyword evidence="3" id="KW-1185">Reference proteome</keyword>
<evidence type="ECO:0000256" key="1">
    <source>
        <dbReference type="SAM" id="MobiDB-lite"/>
    </source>
</evidence>
<name>H2XK33_CIOIN</name>
<dbReference type="GeneTree" id="ENSGT00660000096876"/>
<dbReference type="Proteomes" id="UP000008144">
    <property type="component" value="Chromosome 1"/>
</dbReference>
<evidence type="ECO:0000313" key="3">
    <source>
        <dbReference type="Proteomes" id="UP000008144"/>
    </source>
</evidence>
<reference evidence="2" key="3">
    <citation type="submission" date="2025-08" db="UniProtKB">
        <authorList>
            <consortium name="Ensembl"/>
        </authorList>
    </citation>
    <scope>IDENTIFICATION</scope>
</reference>
<protein>
    <submittedName>
        <fullName evidence="2">Uncharacterized protein</fullName>
    </submittedName>
</protein>
<feature type="region of interest" description="Disordered" evidence="1">
    <location>
        <begin position="59"/>
        <end position="80"/>
    </location>
</feature>
<dbReference type="Ensembl" id="ENSCINT00000033947.1">
    <property type="protein sequence ID" value="ENSCINP00000030015.1"/>
    <property type="gene ID" value="ENSCING00000024287.1"/>
</dbReference>
<dbReference type="EMBL" id="EAAA01000229">
    <property type="status" value="NOT_ANNOTATED_CDS"/>
    <property type="molecule type" value="Genomic_DNA"/>
</dbReference>
<reference evidence="2" key="4">
    <citation type="submission" date="2025-09" db="UniProtKB">
        <authorList>
            <consortium name="Ensembl"/>
        </authorList>
    </citation>
    <scope>IDENTIFICATION</scope>
</reference>
<sequence>MSLEPEDASFMVEPNSLYFTATDETILNSNNGQSAICNNTIYEDVGQSLFIEKKDISSQDTTFTDHTPDSNLPEKHPSGRMQVGHDVLLDSPYTVVDLDDKGRTIERCVHLVRGETTEFFQDVQAECLSANRDSLLDKAVVANIALPSLQS</sequence>
<evidence type="ECO:0000313" key="2">
    <source>
        <dbReference type="Ensembl" id="ENSCINP00000030015.1"/>
    </source>
</evidence>
<dbReference type="InParanoid" id="H2XK33"/>